<evidence type="ECO:0000313" key="3">
    <source>
        <dbReference type="Proteomes" id="UP001642483"/>
    </source>
</evidence>
<accession>A0ABP0GXU5</accession>
<evidence type="ECO:0000256" key="1">
    <source>
        <dbReference type="SAM" id="MobiDB-lite"/>
    </source>
</evidence>
<name>A0ABP0GXU5_CLALP</name>
<proteinExistence type="predicted"/>
<comment type="caution">
    <text evidence="2">The sequence shown here is derived from an EMBL/GenBank/DDBJ whole genome shotgun (WGS) entry which is preliminary data.</text>
</comment>
<reference evidence="2 3" key="1">
    <citation type="submission" date="2024-02" db="EMBL/GenBank/DDBJ databases">
        <authorList>
            <person name="Daric V."/>
            <person name="Darras S."/>
        </authorList>
    </citation>
    <scope>NUCLEOTIDE SEQUENCE [LARGE SCALE GENOMIC DNA]</scope>
</reference>
<gene>
    <name evidence="2" type="ORF">CVLEPA_LOCUS29544</name>
</gene>
<dbReference type="Proteomes" id="UP001642483">
    <property type="component" value="Unassembled WGS sequence"/>
</dbReference>
<feature type="region of interest" description="Disordered" evidence="1">
    <location>
        <begin position="34"/>
        <end position="59"/>
    </location>
</feature>
<keyword evidence="3" id="KW-1185">Reference proteome</keyword>
<dbReference type="EMBL" id="CAWYQH010000152">
    <property type="protein sequence ID" value="CAK8696387.1"/>
    <property type="molecule type" value="Genomic_DNA"/>
</dbReference>
<organism evidence="2 3">
    <name type="scientific">Clavelina lepadiformis</name>
    <name type="common">Light-bulb sea squirt</name>
    <name type="synonym">Ascidia lepadiformis</name>
    <dbReference type="NCBI Taxonomy" id="159417"/>
    <lineage>
        <taxon>Eukaryota</taxon>
        <taxon>Metazoa</taxon>
        <taxon>Chordata</taxon>
        <taxon>Tunicata</taxon>
        <taxon>Ascidiacea</taxon>
        <taxon>Aplousobranchia</taxon>
        <taxon>Clavelinidae</taxon>
        <taxon>Clavelina</taxon>
    </lineage>
</organism>
<sequence length="169" mass="19042">MMVLLNDEQHSKGKANLLEIALSMKDHEERRLGKNLSQGGNQTNVGESANFSPTSEDDDFEKILDRQAKRRKIAAEATDGNALQRYKIDVTNALSNMENIDRSSKVAVMAAISMYPDILQKLAYSVTALPPKQVSVERLFSALVLDERRLDRGNIISSHEWFLSFFVQK</sequence>
<evidence type="ECO:0000313" key="2">
    <source>
        <dbReference type="EMBL" id="CAK8696387.1"/>
    </source>
</evidence>
<protein>
    <recommendedName>
        <fullName evidence="4">HAT C-terminal dimerisation domain-containing protein</fullName>
    </recommendedName>
</protein>
<evidence type="ECO:0008006" key="4">
    <source>
        <dbReference type="Google" id="ProtNLM"/>
    </source>
</evidence>
<feature type="compositionally biased region" description="Polar residues" evidence="1">
    <location>
        <begin position="35"/>
        <end position="54"/>
    </location>
</feature>